<protein>
    <recommendedName>
        <fullName evidence="3">Glycosyltransferase</fullName>
    </recommendedName>
</protein>
<evidence type="ECO:0000313" key="1">
    <source>
        <dbReference type="EMBL" id="MEQ0558589.1"/>
    </source>
</evidence>
<keyword evidence="2" id="KW-1185">Reference proteome</keyword>
<dbReference type="SUPFAM" id="SSF53756">
    <property type="entry name" value="UDP-Glycosyltransferase/glycogen phosphorylase"/>
    <property type="match status" value="1"/>
</dbReference>
<gene>
    <name evidence="1" type="ORF">ABJI51_05880</name>
</gene>
<dbReference type="RefSeq" id="WP_348948046.1">
    <property type="nucleotide sequence ID" value="NZ_JBDZYD010000002.1"/>
</dbReference>
<comment type="caution">
    <text evidence="1">The sequence shown here is derived from an EMBL/GenBank/DDBJ whole genome shotgun (WGS) entry which is preliminary data.</text>
</comment>
<proteinExistence type="predicted"/>
<dbReference type="EMBL" id="JBDZYD010000002">
    <property type="protein sequence ID" value="MEQ0558589.1"/>
    <property type="molecule type" value="Genomic_DNA"/>
</dbReference>
<dbReference type="Proteomes" id="UP001440984">
    <property type="component" value="Unassembled WGS sequence"/>
</dbReference>
<sequence>MNIITSAEAFGYGPSAKLHAICSEIGRHGGTSHFFGHDAALTFARSNSGTYASITPVAAMTDLAEVSPEGFDAAISVMDPFLVAWAAYHRLPCVYVDSLYWMWDWAGLSEEQLRPTAEAIVGAASARQALQVMADVEMHPSQYLAHHLCTTACVQRAPGASARAEKLRGHPNVRLIDPVLDLGHRAPAQPDSWLVTTSGLLSPVVSIELALSWVRSACALVDEAAALCGADEQMVVTGNPEVLAAAAGQLPARFEAVPLNHEGVLKHLNHAIGCLAPPGLTTILEAAAYGAPVIFLPEQHYAHLANYRLVTPDPSAPRYAEGLMSIRTDHRTDDDISADTKSLIVQLEAHRTRRTSAWSAMVASLADGMAEARRDRSRVAAAQAALVGELFGGPSGAEEVRHVAKSVADAVGVTG</sequence>
<evidence type="ECO:0000313" key="2">
    <source>
        <dbReference type="Proteomes" id="UP001440984"/>
    </source>
</evidence>
<accession>A0ABV0L8E8</accession>
<evidence type="ECO:0008006" key="3">
    <source>
        <dbReference type="Google" id="ProtNLM"/>
    </source>
</evidence>
<name>A0ABV0L8E8_9PSEU</name>
<organism evidence="1 2">
    <name type="scientific">Amycolatopsis melonis</name>
    <dbReference type="NCBI Taxonomy" id="3156488"/>
    <lineage>
        <taxon>Bacteria</taxon>
        <taxon>Bacillati</taxon>
        <taxon>Actinomycetota</taxon>
        <taxon>Actinomycetes</taxon>
        <taxon>Pseudonocardiales</taxon>
        <taxon>Pseudonocardiaceae</taxon>
        <taxon>Amycolatopsis</taxon>
    </lineage>
</organism>
<reference evidence="1 2" key="1">
    <citation type="submission" date="2024-05" db="EMBL/GenBank/DDBJ databases">
        <authorList>
            <person name="Zhao H."/>
            <person name="Xu Y."/>
            <person name="Lin S."/>
            <person name="Spain J.C."/>
            <person name="Zhou N.-Y."/>
        </authorList>
    </citation>
    <scope>NUCLEOTIDE SEQUENCE [LARGE SCALE GENOMIC DNA]</scope>
    <source>
        <strain evidence="1 2">NEAU-NG30</strain>
    </source>
</reference>